<accession>A0A0C4DPU5</accession>
<dbReference type="EMBL" id="GL876966">
    <property type="protein sequence ID" value="KLU82805.1"/>
    <property type="molecule type" value="Genomic_DNA"/>
</dbReference>
<dbReference type="Proteomes" id="UP000011715">
    <property type="component" value="Unassembled WGS sequence"/>
</dbReference>
<dbReference type="AlphaFoldDB" id="A0A0C4DPU5"/>
<sequence length="256" mass="29133">MGGLITCLQQPYKPLARYRADLDRWDNDTRWDLRPYMTDDNPSAAALFFGGTLLRIKTQGSLTITEEEAGYTRADEFFVETIDGPTGRWLGFEWTDNPRTWVGKYEGYPGQAPRLMAKSWTTNRVKHKDAIAEARRELREHEAALEEKNAMWTARWAQQAAEGRADVDGEGDAARTDADKRMDELVGWIEAAKNLDKVLGQRNPPIDTSFNEAARRRYRKMPSQITADDLYDFVGAAGLEDELVKPLIQVLEGVRF</sequence>
<dbReference type="EMBL" id="ADBL01000464">
    <property type="status" value="NOT_ANNOTATED_CDS"/>
    <property type="molecule type" value="Genomic_DNA"/>
</dbReference>
<evidence type="ECO:0000256" key="1">
    <source>
        <dbReference type="SAM" id="Coils"/>
    </source>
</evidence>
<evidence type="ECO:0000313" key="3">
    <source>
        <dbReference type="EnsemblFungi" id="MAPG_01873T0"/>
    </source>
</evidence>
<reference evidence="2" key="1">
    <citation type="submission" date="2010-05" db="EMBL/GenBank/DDBJ databases">
        <title>The Genome Sequence of Magnaporthe poae strain ATCC 64411.</title>
        <authorList>
            <consortium name="The Broad Institute Genome Sequencing Platform"/>
            <consortium name="Broad Institute Genome Sequencing Center for Infectious Disease"/>
            <person name="Ma L.-J."/>
            <person name="Dead R."/>
            <person name="Young S."/>
            <person name="Zeng Q."/>
            <person name="Koehrsen M."/>
            <person name="Alvarado L."/>
            <person name="Berlin A."/>
            <person name="Chapman S.B."/>
            <person name="Chen Z."/>
            <person name="Freedman E."/>
            <person name="Gellesch M."/>
            <person name="Goldberg J."/>
            <person name="Griggs A."/>
            <person name="Gujja S."/>
            <person name="Heilman E.R."/>
            <person name="Heiman D."/>
            <person name="Hepburn T."/>
            <person name="Howarth C."/>
            <person name="Jen D."/>
            <person name="Larson L."/>
            <person name="Mehta T."/>
            <person name="Neiman D."/>
            <person name="Pearson M."/>
            <person name="Roberts A."/>
            <person name="Saif S."/>
            <person name="Shea T."/>
            <person name="Shenoy N."/>
            <person name="Sisk P."/>
            <person name="Stolte C."/>
            <person name="Sykes S."/>
            <person name="Walk T."/>
            <person name="White J."/>
            <person name="Yandava C."/>
            <person name="Haas B."/>
            <person name="Nusbaum C."/>
            <person name="Birren B."/>
        </authorList>
    </citation>
    <scope>NUCLEOTIDE SEQUENCE</scope>
    <source>
        <strain evidence="2">ATCC 64411</strain>
    </source>
</reference>
<organism evidence="3 4">
    <name type="scientific">Magnaporthiopsis poae (strain ATCC 64411 / 73-15)</name>
    <name type="common">Kentucky bluegrass fungus</name>
    <name type="synonym">Magnaporthe poae</name>
    <dbReference type="NCBI Taxonomy" id="644358"/>
    <lineage>
        <taxon>Eukaryota</taxon>
        <taxon>Fungi</taxon>
        <taxon>Dikarya</taxon>
        <taxon>Ascomycota</taxon>
        <taxon>Pezizomycotina</taxon>
        <taxon>Sordariomycetes</taxon>
        <taxon>Sordariomycetidae</taxon>
        <taxon>Magnaporthales</taxon>
        <taxon>Magnaporthaceae</taxon>
        <taxon>Magnaporthiopsis</taxon>
    </lineage>
</organism>
<keyword evidence="1" id="KW-0175">Coiled coil</keyword>
<reference evidence="3" key="5">
    <citation type="submission" date="2015-06" db="UniProtKB">
        <authorList>
            <consortium name="EnsemblFungi"/>
        </authorList>
    </citation>
    <scope>IDENTIFICATION</scope>
    <source>
        <strain evidence="3">ATCC 64411</strain>
    </source>
</reference>
<reference evidence="4" key="2">
    <citation type="submission" date="2010-05" db="EMBL/GenBank/DDBJ databases">
        <title>The genome sequence of Magnaporthe poae strain ATCC 64411.</title>
        <authorList>
            <person name="Ma L.-J."/>
            <person name="Dead R."/>
            <person name="Young S."/>
            <person name="Zeng Q."/>
            <person name="Koehrsen M."/>
            <person name="Alvarado L."/>
            <person name="Berlin A."/>
            <person name="Chapman S.B."/>
            <person name="Chen Z."/>
            <person name="Freedman E."/>
            <person name="Gellesch M."/>
            <person name="Goldberg J."/>
            <person name="Griggs A."/>
            <person name="Gujja S."/>
            <person name="Heilman E.R."/>
            <person name="Heiman D."/>
            <person name="Hepburn T."/>
            <person name="Howarth C."/>
            <person name="Jen D."/>
            <person name="Larson L."/>
            <person name="Mehta T."/>
            <person name="Neiman D."/>
            <person name="Pearson M."/>
            <person name="Roberts A."/>
            <person name="Saif S."/>
            <person name="Shea T."/>
            <person name="Shenoy N."/>
            <person name="Sisk P."/>
            <person name="Stolte C."/>
            <person name="Sykes S."/>
            <person name="Walk T."/>
            <person name="White J."/>
            <person name="Yandava C."/>
            <person name="Haas B."/>
            <person name="Nusbaum C."/>
            <person name="Birren B."/>
        </authorList>
    </citation>
    <scope>NUCLEOTIDE SEQUENCE [LARGE SCALE GENOMIC DNA]</scope>
    <source>
        <strain evidence="4">ATCC 64411 / 73-15</strain>
    </source>
</reference>
<gene>
    <name evidence="2" type="ORF">MAPG_01873</name>
</gene>
<reference evidence="2" key="3">
    <citation type="submission" date="2011-03" db="EMBL/GenBank/DDBJ databases">
        <title>Annotation of Magnaporthe poae ATCC 64411.</title>
        <authorList>
            <person name="Ma L.-J."/>
            <person name="Dead R."/>
            <person name="Young S.K."/>
            <person name="Zeng Q."/>
            <person name="Gargeya S."/>
            <person name="Fitzgerald M."/>
            <person name="Haas B."/>
            <person name="Abouelleil A."/>
            <person name="Alvarado L."/>
            <person name="Arachchi H.M."/>
            <person name="Berlin A."/>
            <person name="Brown A."/>
            <person name="Chapman S.B."/>
            <person name="Chen Z."/>
            <person name="Dunbar C."/>
            <person name="Freedman E."/>
            <person name="Gearin G."/>
            <person name="Gellesch M."/>
            <person name="Goldberg J."/>
            <person name="Griggs A."/>
            <person name="Gujja S."/>
            <person name="Heiman D."/>
            <person name="Howarth C."/>
            <person name="Larson L."/>
            <person name="Lui A."/>
            <person name="MacDonald P.J.P."/>
            <person name="Mehta T."/>
            <person name="Montmayeur A."/>
            <person name="Murphy C."/>
            <person name="Neiman D."/>
            <person name="Pearson M."/>
            <person name="Priest M."/>
            <person name="Roberts A."/>
            <person name="Saif S."/>
            <person name="Shea T."/>
            <person name="Shenoy N."/>
            <person name="Sisk P."/>
            <person name="Stolte C."/>
            <person name="Sykes S."/>
            <person name="Yandava C."/>
            <person name="Wortman J."/>
            <person name="Nusbaum C."/>
            <person name="Birren B."/>
        </authorList>
    </citation>
    <scope>NUCLEOTIDE SEQUENCE</scope>
    <source>
        <strain evidence="2">ATCC 64411</strain>
    </source>
</reference>
<protein>
    <submittedName>
        <fullName evidence="2 3">Uncharacterized protein</fullName>
    </submittedName>
</protein>
<keyword evidence="4" id="KW-1185">Reference proteome</keyword>
<dbReference type="EnsemblFungi" id="MAPG_01873T0">
    <property type="protein sequence ID" value="MAPG_01873T0"/>
    <property type="gene ID" value="MAPG_01873"/>
</dbReference>
<dbReference type="OrthoDB" id="8954335at2759"/>
<proteinExistence type="predicted"/>
<feature type="coiled-coil region" evidence="1">
    <location>
        <begin position="124"/>
        <end position="151"/>
    </location>
</feature>
<evidence type="ECO:0000313" key="4">
    <source>
        <dbReference type="Proteomes" id="UP000011715"/>
    </source>
</evidence>
<name>A0A0C4DPU5_MAGP6</name>
<reference evidence="3" key="4">
    <citation type="journal article" date="2015" name="G3 (Bethesda)">
        <title>Genome sequences of three phytopathogenic species of the Magnaporthaceae family of fungi.</title>
        <authorList>
            <person name="Okagaki L.H."/>
            <person name="Nunes C.C."/>
            <person name="Sailsbery J."/>
            <person name="Clay B."/>
            <person name="Brown D."/>
            <person name="John T."/>
            <person name="Oh Y."/>
            <person name="Young N."/>
            <person name="Fitzgerald M."/>
            <person name="Haas B.J."/>
            <person name="Zeng Q."/>
            <person name="Young S."/>
            <person name="Adiconis X."/>
            <person name="Fan L."/>
            <person name="Levin J.Z."/>
            <person name="Mitchell T.K."/>
            <person name="Okubara P.A."/>
            <person name="Farman M.L."/>
            <person name="Kohn L.M."/>
            <person name="Birren B."/>
            <person name="Ma L.-J."/>
            <person name="Dean R.A."/>
        </authorList>
    </citation>
    <scope>NUCLEOTIDE SEQUENCE</scope>
    <source>
        <strain evidence="3">ATCC 64411 / 73-15</strain>
    </source>
</reference>
<dbReference type="eggNOG" id="ENOG502SPAX">
    <property type="taxonomic scope" value="Eukaryota"/>
</dbReference>
<dbReference type="VEuPathDB" id="FungiDB:MAPG_01873"/>
<evidence type="ECO:0000313" key="2">
    <source>
        <dbReference type="EMBL" id="KLU82805.1"/>
    </source>
</evidence>